<keyword evidence="3" id="KW-1185">Reference proteome</keyword>
<reference evidence="2 3" key="1">
    <citation type="submission" date="2020-03" db="EMBL/GenBank/DDBJ databases">
        <title>WGS of actinomycetes isolated from Thailand.</title>
        <authorList>
            <person name="Thawai C."/>
        </authorList>
    </citation>
    <scope>NUCLEOTIDE SEQUENCE [LARGE SCALE GENOMIC DNA]</scope>
    <source>
        <strain evidence="2 3">PRB2-1</strain>
    </source>
</reference>
<dbReference type="EMBL" id="JAATEJ010000001">
    <property type="protein sequence ID" value="NJP41983.1"/>
    <property type="molecule type" value="Genomic_DNA"/>
</dbReference>
<evidence type="ECO:0000313" key="3">
    <source>
        <dbReference type="Proteomes" id="UP000734511"/>
    </source>
</evidence>
<organism evidence="2 3">
    <name type="scientific">Actinacidiphila epipremni</name>
    <dbReference type="NCBI Taxonomy" id="2053013"/>
    <lineage>
        <taxon>Bacteria</taxon>
        <taxon>Bacillati</taxon>
        <taxon>Actinomycetota</taxon>
        <taxon>Actinomycetes</taxon>
        <taxon>Kitasatosporales</taxon>
        <taxon>Streptomycetaceae</taxon>
        <taxon>Actinacidiphila</taxon>
    </lineage>
</organism>
<evidence type="ECO:0000256" key="1">
    <source>
        <dbReference type="SAM" id="SignalP"/>
    </source>
</evidence>
<feature type="signal peptide" evidence="1">
    <location>
        <begin position="1"/>
        <end position="24"/>
    </location>
</feature>
<gene>
    <name evidence="2" type="ORF">HCN08_00905</name>
</gene>
<protein>
    <recommendedName>
        <fullName evidence="4">Lipoprotein</fullName>
    </recommendedName>
</protein>
<feature type="chain" id="PRO_5045617969" description="Lipoprotein" evidence="1">
    <location>
        <begin position="25"/>
        <end position="157"/>
    </location>
</feature>
<accession>A0ABX0ZK00</accession>
<proteinExistence type="predicted"/>
<name>A0ABX0ZK00_9ACTN</name>
<evidence type="ECO:0000313" key="2">
    <source>
        <dbReference type="EMBL" id="NJP41983.1"/>
    </source>
</evidence>
<dbReference type="Proteomes" id="UP000734511">
    <property type="component" value="Unassembled WGS sequence"/>
</dbReference>
<comment type="caution">
    <text evidence="2">The sequence shown here is derived from an EMBL/GenBank/DDBJ whole genome shotgun (WGS) entry which is preliminary data.</text>
</comment>
<dbReference type="PROSITE" id="PS51257">
    <property type="entry name" value="PROKAR_LIPOPROTEIN"/>
    <property type="match status" value="1"/>
</dbReference>
<evidence type="ECO:0008006" key="4">
    <source>
        <dbReference type="Google" id="ProtNLM"/>
    </source>
</evidence>
<dbReference type="RefSeq" id="WP_167980850.1">
    <property type="nucleotide sequence ID" value="NZ_JAATEJ010000001.1"/>
</dbReference>
<sequence>MAVTRSSYAAVRAAVLAAVCSVLVAGCGGQGGTGGVAQPQVVYFSAAPRGPLNGHQVLEDRAGAVRYAAAFGERDPRARERIEAAARGTDFGRQVLVGWTAATGCSAATGAALRVSGNRLELRVGQPEPLPECVAPFRVSVVFRVDRELMPERPEFG</sequence>
<keyword evidence="1" id="KW-0732">Signal</keyword>